<accession>A0ABV7HWG4</accession>
<comment type="caution">
    <text evidence="3">The sequence shown here is derived from an EMBL/GenBank/DDBJ whole genome shotgun (WGS) entry which is preliminary data.</text>
</comment>
<feature type="compositionally biased region" description="Low complexity" evidence="1">
    <location>
        <begin position="173"/>
        <end position="185"/>
    </location>
</feature>
<dbReference type="PROSITE" id="PS00018">
    <property type="entry name" value="EF_HAND_1"/>
    <property type="match status" value="1"/>
</dbReference>
<dbReference type="Proteomes" id="UP001595548">
    <property type="component" value="Unassembled WGS sequence"/>
</dbReference>
<feature type="chain" id="PRO_5047499517" evidence="2">
    <location>
        <begin position="23"/>
        <end position="444"/>
    </location>
</feature>
<keyword evidence="2" id="KW-0732">Signal</keyword>
<dbReference type="RefSeq" id="WP_382416563.1">
    <property type="nucleotide sequence ID" value="NZ_AP031500.1"/>
</dbReference>
<reference evidence="4" key="1">
    <citation type="journal article" date="2019" name="Int. J. Syst. Evol. Microbiol.">
        <title>The Global Catalogue of Microorganisms (GCM) 10K type strain sequencing project: providing services to taxonomists for standard genome sequencing and annotation.</title>
        <authorList>
            <consortium name="The Broad Institute Genomics Platform"/>
            <consortium name="The Broad Institute Genome Sequencing Center for Infectious Disease"/>
            <person name="Wu L."/>
            <person name="Ma J."/>
        </authorList>
    </citation>
    <scope>NUCLEOTIDE SEQUENCE [LARGE SCALE GENOMIC DNA]</scope>
    <source>
        <strain evidence="4">KCTC 52141</strain>
    </source>
</reference>
<feature type="region of interest" description="Disordered" evidence="1">
    <location>
        <begin position="171"/>
        <end position="220"/>
    </location>
</feature>
<evidence type="ECO:0000256" key="1">
    <source>
        <dbReference type="SAM" id="MobiDB-lite"/>
    </source>
</evidence>
<feature type="compositionally biased region" description="Low complexity" evidence="1">
    <location>
        <begin position="284"/>
        <end position="306"/>
    </location>
</feature>
<feature type="compositionally biased region" description="Acidic residues" evidence="1">
    <location>
        <begin position="267"/>
        <end position="283"/>
    </location>
</feature>
<gene>
    <name evidence="3" type="ORF">ACFOEB_10910</name>
</gene>
<dbReference type="EMBL" id="JBHRTL010000006">
    <property type="protein sequence ID" value="MFC3155711.1"/>
    <property type="molecule type" value="Genomic_DNA"/>
</dbReference>
<name>A0ABV7HWG4_9GAMM</name>
<evidence type="ECO:0000313" key="3">
    <source>
        <dbReference type="EMBL" id="MFC3155711.1"/>
    </source>
</evidence>
<feature type="region of interest" description="Disordered" evidence="1">
    <location>
        <begin position="267"/>
        <end position="314"/>
    </location>
</feature>
<protein>
    <submittedName>
        <fullName evidence="3">Uncharacterized protein</fullName>
    </submittedName>
</protein>
<feature type="signal peptide" evidence="2">
    <location>
        <begin position="1"/>
        <end position="22"/>
    </location>
</feature>
<sequence length="444" mass="46748">MRPIFLKAFVILACFFSISSHAQQETGDTIEWSATIKTTGFAPKGEESEFYLSRSAECSNPPLGNASYCEYIDHPNTDNYSPSIKIYLCDVTFLSTLDLQPYTTVKFLGINPSNTGYECSAIIQNVCSDQEGTPVDSESITVNHGSNCSNQCEATQTPLGWELTGAPAACQMDEGQSSSQSNSSEDGGDDGGGGGSESSESNNNNSSSSSASSECGFDKDCDGDIDEDDYDYIDEDGCYISHDTTPYCPTSGGCANSFEINGVEYCADSDGDGNGDPDGESDGDGSSSSSSTGSNSSEGSQSSEGTASGGDTCGSPPSCSGDEIACASFLQLYYQRCPDIEGSAEKPGVYDGESDHTLNIQDRLQQAKDEFKSMYDNVANDLKSQLSLSVSGSGGDLPCESIEIKGKTLETGVCVQEDFWTKIRGLLVAAASLIAAYIILVPRG</sequence>
<keyword evidence="4" id="KW-1185">Reference proteome</keyword>
<proteinExistence type="predicted"/>
<organism evidence="3 4">
    <name type="scientific">Gilvimarinus japonicus</name>
    <dbReference type="NCBI Taxonomy" id="1796469"/>
    <lineage>
        <taxon>Bacteria</taxon>
        <taxon>Pseudomonadati</taxon>
        <taxon>Pseudomonadota</taxon>
        <taxon>Gammaproteobacteria</taxon>
        <taxon>Cellvibrionales</taxon>
        <taxon>Cellvibrionaceae</taxon>
        <taxon>Gilvimarinus</taxon>
    </lineage>
</organism>
<feature type="compositionally biased region" description="Low complexity" evidence="1">
    <location>
        <begin position="197"/>
        <end position="214"/>
    </location>
</feature>
<evidence type="ECO:0000313" key="4">
    <source>
        <dbReference type="Proteomes" id="UP001595548"/>
    </source>
</evidence>
<evidence type="ECO:0000256" key="2">
    <source>
        <dbReference type="SAM" id="SignalP"/>
    </source>
</evidence>
<dbReference type="InterPro" id="IPR018247">
    <property type="entry name" value="EF_Hand_1_Ca_BS"/>
</dbReference>